<sequence length="48" mass="5259">MVNWGHASQPCPSSWCVPLLRLDSLWSRSGSLTCISHTVYTVPVCAVL</sequence>
<accession>V9D7C4</accession>
<dbReference type="AlphaFoldDB" id="V9D7C4"/>
<proteinExistence type="predicted"/>
<gene>
    <name evidence="1" type="ORF">G647_06271</name>
</gene>
<dbReference type="GeneID" id="19984764"/>
<protein>
    <submittedName>
        <fullName evidence="1">Uncharacterized protein</fullName>
    </submittedName>
</protein>
<organism evidence="1 2">
    <name type="scientific">Cladophialophora carrionii CBS 160.54</name>
    <dbReference type="NCBI Taxonomy" id="1279043"/>
    <lineage>
        <taxon>Eukaryota</taxon>
        <taxon>Fungi</taxon>
        <taxon>Dikarya</taxon>
        <taxon>Ascomycota</taxon>
        <taxon>Pezizomycotina</taxon>
        <taxon>Eurotiomycetes</taxon>
        <taxon>Chaetothyriomycetidae</taxon>
        <taxon>Chaetothyriales</taxon>
        <taxon>Herpotrichiellaceae</taxon>
        <taxon>Cladophialophora</taxon>
    </lineage>
</organism>
<evidence type="ECO:0000313" key="1">
    <source>
        <dbReference type="EMBL" id="ETI22198.1"/>
    </source>
</evidence>
<dbReference type="RefSeq" id="XP_008728815.1">
    <property type="nucleotide sequence ID" value="XM_008730593.1"/>
</dbReference>
<dbReference type="EMBL" id="KB822706">
    <property type="protein sequence ID" value="ETI22198.1"/>
    <property type="molecule type" value="Genomic_DNA"/>
</dbReference>
<evidence type="ECO:0000313" key="2">
    <source>
        <dbReference type="Proteomes" id="UP000030678"/>
    </source>
</evidence>
<reference evidence="1 2" key="1">
    <citation type="submission" date="2013-03" db="EMBL/GenBank/DDBJ databases">
        <title>The Genome Sequence of Cladophialophora carrionii CBS 160.54.</title>
        <authorList>
            <consortium name="The Broad Institute Genomics Platform"/>
            <person name="Cuomo C."/>
            <person name="de Hoog S."/>
            <person name="Gorbushina A."/>
            <person name="Walker B."/>
            <person name="Young S.K."/>
            <person name="Zeng Q."/>
            <person name="Gargeya S."/>
            <person name="Fitzgerald M."/>
            <person name="Haas B."/>
            <person name="Abouelleil A."/>
            <person name="Allen A.W."/>
            <person name="Alvarado L."/>
            <person name="Arachchi H.M."/>
            <person name="Berlin A.M."/>
            <person name="Chapman S.B."/>
            <person name="Gainer-Dewar J."/>
            <person name="Goldberg J."/>
            <person name="Griggs A."/>
            <person name="Gujja S."/>
            <person name="Hansen M."/>
            <person name="Howarth C."/>
            <person name="Imamovic A."/>
            <person name="Ireland A."/>
            <person name="Larimer J."/>
            <person name="McCowan C."/>
            <person name="Murphy C."/>
            <person name="Pearson M."/>
            <person name="Poon T.W."/>
            <person name="Priest M."/>
            <person name="Roberts A."/>
            <person name="Saif S."/>
            <person name="Shea T."/>
            <person name="Sisk P."/>
            <person name="Sykes S."/>
            <person name="Wortman J."/>
            <person name="Nusbaum C."/>
            <person name="Birren B."/>
        </authorList>
    </citation>
    <scope>NUCLEOTIDE SEQUENCE [LARGE SCALE GENOMIC DNA]</scope>
    <source>
        <strain evidence="1 2">CBS 160.54</strain>
    </source>
</reference>
<dbReference type="Proteomes" id="UP000030678">
    <property type="component" value="Unassembled WGS sequence"/>
</dbReference>
<dbReference type="HOGENOM" id="CLU_3159927_0_0_1"/>
<name>V9D7C4_9EURO</name>
<dbReference type="VEuPathDB" id="FungiDB:G647_06271"/>